<gene>
    <name evidence="2" type="ORF">ACFSKW_37165</name>
</gene>
<comment type="caution">
    <text evidence="2">The sequence shown here is derived from an EMBL/GenBank/DDBJ whole genome shotgun (WGS) entry which is preliminary data.</text>
</comment>
<feature type="compositionally biased region" description="Polar residues" evidence="1">
    <location>
        <begin position="21"/>
        <end position="36"/>
    </location>
</feature>
<protein>
    <recommendedName>
        <fullName evidence="4">DUF1573 domain-containing protein</fullName>
    </recommendedName>
</protein>
<evidence type="ECO:0000313" key="2">
    <source>
        <dbReference type="EMBL" id="MFD1937117.1"/>
    </source>
</evidence>
<feature type="region of interest" description="Disordered" evidence="1">
    <location>
        <begin position="1"/>
        <end position="48"/>
    </location>
</feature>
<proteinExistence type="predicted"/>
<sequence>MLTVSCGAAATDTADRANPHQPVTAQPVITTPSQSPTRPPKQVKPVGDTVNTRKVAFTDAKAKGRQVKLVWWSGVEPCTVLDSVKVKETSKRVTITLYEGTAAKAKNVACIMLAIEKTTTVKLKAPIGKRKIVDGGKQR</sequence>
<dbReference type="EMBL" id="JBHUFV010000055">
    <property type="protein sequence ID" value="MFD1937117.1"/>
    <property type="molecule type" value="Genomic_DNA"/>
</dbReference>
<reference evidence="3" key="1">
    <citation type="journal article" date="2019" name="Int. J. Syst. Evol. Microbiol.">
        <title>The Global Catalogue of Microorganisms (GCM) 10K type strain sequencing project: providing services to taxonomists for standard genome sequencing and annotation.</title>
        <authorList>
            <consortium name="The Broad Institute Genomics Platform"/>
            <consortium name="The Broad Institute Genome Sequencing Center for Infectious Disease"/>
            <person name="Wu L."/>
            <person name="Ma J."/>
        </authorList>
    </citation>
    <scope>NUCLEOTIDE SEQUENCE [LARGE SCALE GENOMIC DNA]</scope>
    <source>
        <strain evidence="3">ICMP 6774ER</strain>
    </source>
</reference>
<dbReference type="RefSeq" id="WP_379578010.1">
    <property type="nucleotide sequence ID" value="NZ_JBHUFV010000055.1"/>
</dbReference>
<dbReference type="Proteomes" id="UP001597368">
    <property type="component" value="Unassembled WGS sequence"/>
</dbReference>
<organism evidence="2 3">
    <name type="scientific">Nonomuraea mangrovi</name>
    <dbReference type="NCBI Taxonomy" id="2316207"/>
    <lineage>
        <taxon>Bacteria</taxon>
        <taxon>Bacillati</taxon>
        <taxon>Actinomycetota</taxon>
        <taxon>Actinomycetes</taxon>
        <taxon>Streptosporangiales</taxon>
        <taxon>Streptosporangiaceae</taxon>
        <taxon>Nonomuraea</taxon>
    </lineage>
</organism>
<keyword evidence="3" id="KW-1185">Reference proteome</keyword>
<evidence type="ECO:0000313" key="3">
    <source>
        <dbReference type="Proteomes" id="UP001597368"/>
    </source>
</evidence>
<accession>A0ABW4T6W2</accession>
<evidence type="ECO:0000256" key="1">
    <source>
        <dbReference type="SAM" id="MobiDB-lite"/>
    </source>
</evidence>
<name>A0ABW4T6W2_9ACTN</name>
<evidence type="ECO:0008006" key="4">
    <source>
        <dbReference type="Google" id="ProtNLM"/>
    </source>
</evidence>